<reference evidence="3 4" key="2">
    <citation type="submission" date="2015-05" db="EMBL/GenBank/DDBJ databases">
        <title>Lifestyle Evolution in Cyanobacterial Symbionts of Sponges.</title>
        <authorList>
            <person name="Burgsdorf I."/>
            <person name="Slaby B.M."/>
            <person name="Handley K.M."/>
            <person name="Haber M."/>
            <person name="Blom J."/>
            <person name="Marshall C.W."/>
            <person name="Gilbert J.A."/>
            <person name="Hentschel U."/>
            <person name="Steindler L."/>
        </authorList>
    </citation>
    <scope>NUCLEOTIDE SEQUENCE [LARGE SCALE GENOMIC DNA]</scope>
    <source>
        <strain evidence="3">15L</strain>
    </source>
</reference>
<organism evidence="3 4">
    <name type="scientific">Candidatus Synechococcus spongiarum 15L</name>
    <dbReference type="NCBI Taxonomy" id="1608419"/>
    <lineage>
        <taxon>Bacteria</taxon>
        <taxon>Bacillati</taxon>
        <taxon>Cyanobacteriota</taxon>
        <taxon>Cyanophyceae</taxon>
        <taxon>Synechococcales</taxon>
        <taxon>Synechococcaceae</taxon>
        <taxon>Synechococcus</taxon>
    </lineage>
</organism>
<reference evidence="3 4" key="1">
    <citation type="submission" date="2015-02" db="EMBL/GenBank/DDBJ databases">
        <authorList>
            <person name="Slaby B."/>
            <person name="Hentschel U."/>
        </authorList>
    </citation>
    <scope>NUCLEOTIDE SEQUENCE [LARGE SCALE GENOMIC DNA]</scope>
    <source>
        <strain evidence="3">15L</strain>
    </source>
</reference>
<name>A0A0G8ASP5_9SYNE</name>
<evidence type="ECO:0000259" key="2">
    <source>
        <dbReference type="Pfam" id="PF12762"/>
    </source>
</evidence>
<accession>A0A0G8ASP5</accession>
<evidence type="ECO:0000313" key="4">
    <source>
        <dbReference type="Proteomes" id="UP000035037"/>
    </source>
</evidence>
<dbReference type="Proteomes" id="UP000035037">
    <property type="component" value="Unassembled WGS sequence"/>
</dbReference>
<gene>
    <name evidence="3" type="ORF">TQ37_09005</name>
</gene>
<dbReference type="EMBL" id="JYFQ01000193">
    <property type="protein sequence ID" value="KKZ10270.1"/>
    <property type="molecule type" value="Genomic_DNA"/>
</dbReference>
<dbReference type="InterPro" id="IPR024445">
    <property type="entry name" value="Tnp_ISXO2-like"/>
</dbReference>
<dbReference type="AlphaFoldDB" id="A0A0G8ASP5"/>
<protein>
    <recommendedName>
        <fullName evidence="2">ISXO2-like transposase domain-containing protein</fullName>
    </recommendedName>
</protein>
<feature type="domain" description="ISXO2-like transposase" evidence="2">
    <location>
        <begin position="43"/>
        <end position="94"/>
    </location>
</feature>
<evidence type="ECO:0000256" key="1">
    <source>
        <dbReference type="SAM" id="MobiDB-lite"/>
    </source>
</evidence>
<feature type="region of interest" description="Disordered" evidence="1">
    <location>
        <begin position="63"/>
        <end position="94"/>
    </location>
</feature>
<sequence>MTSLKGVSSMKLHRDLGIKQDTAWHLQHRIQTAFIQEIANEFAGPVEVDESYFGGLEKNKHASKKANLGRGPVDKTAVVGMKDRESNQVTAKVI</sequence>
<dbReference type="Pfam" id="PF12762">
    <property type="entry name" value="DDE_Tnp_IS1595"/>
    <property type="match status" value="1"/>
</dbReference>
<evidence type="ECO:0000313" key="3">
    <source>
        <dbReference type="EMBL" id="KKZ10270.1"/>
    </source>
</evidence>
<comment type="caution">
    <text evidence="3">The sequence shown here is derived from an EMBL/GenBank/DDBJ whole genome shotgun (WGS) entry which is preliminary data.</text>
</comment>
<proteinExistence type="predicted"/>